<accession>A0A495MMT1</accession>
<keyword evidence="3" id="KW-0663">Pyridoxal phosphate</keyword>
<dbReference type="SMART" id="SM00116">
    <property type="entry name" value="CBS"/>
    <property type="match status" value="2"/>
</dbReference>
<dbReference type="PROSITE" id="PS00901">
    <property type="entry name" value="CYS_SYNTHASE"/>
    <property type="match status" value="1"/>
</dbReference>
<dbReference type="Gene3D" id="3.40.50.1100">
    <property type="match status" value="2"/>
</dbReference>
<comment type="similarity">
    <text evidence="2">Belongs to the cysteine synthase/cystathionine beta-synthase family.</text>
</comment>
<proteinExistence type="inferred from homology"/>
<dbReference type="Gene3D" id="3.10.580.10">
    <property type="entry name" value="CBS-domain"/>
    <property type="match status" value="1"/>
</dbReference>
<comment type="cofactor">
    <cofactor evidence="1">
        <name>pyridoxal 5'-phosphate</name>
        <dbReference type="ChEBI" id="CHEBI:597326"/>
    </cofactor>
</comment>
<keyword evidence="7" id="KW-1185">Reference proteome</keyword>
<dbReference type="OrthoDB" id="9808024at2"/>
<dbReference type="InterPro" id="IPR050214">
    <property type="entry name" value="Cys_Synth/Cystath_Beta-Synth"/>
</dbReference>
<protein>
    <submittedName>
        <fullName evidence="6">Cystathionine beta-synthase</fullName>
    </submittedName>
</protein>
<reference evidence="6 7" key="1">
    <citation type="submission" date="2018-10" db="EMBL/GenBank/DDBJ databases">
        <title>Genomic Encyclopedia of Archaeal and Bacterial Type Strains, Phase II (KMG-II): from individual species to whole genera.</title>
        <authorList>
            <person name="Goeker M."/>
        </authorList>
    </citation>
    <scope>NUCLEOTIDE SEQUENCE [LARGE SCALE GENOMIC DNA]</scope>
    <source>
        <strain evidence="6 7">DSM 29537</strain>
    </source>
</reference>
<evidence type="ECO:0000259" key="5">
    <source>
        <dbReference type="PROSITE" id="PS51371"/>
    </source>
</evidence>
<evidence type="ECO:0000313" key="6">
    <source>
        <dbReference type="EMBL" id="RKS25689.1"/>
    </source>
</evidence>
<feature type="domain" description="CBS" evidence="5">
    <location>
        <begin position="340"/>
        <end position="397"/>
    </location>
</feature>
<evidence type="ECO:0000256" key="3">
    <source>
        <dbReference type="ARBA" id="ARBA00022898"/>
    </source>
</evidence>
<dbReference type="GO" id="GO:0016765">
    <property type="term" value="F:transferase activity, transferring alkyl or aryl (other than methyl) groups"/>
    <property type="evidence" value="ECO:0007669"/>
    <property type="project" value="UniProtKB-ARBA"/>
</dbReference>
<dbReference type="FunFam" id="3.40.50.1100:FF:000118">
    <property type="entry name" value="Related to CYS4-cystathionine beta-synthase"/>
    <property type="match status" value="1"/>
</dbReference>
<dbReference type="GO" id="GO:0006535">
    <property type="term" value="P:cysteine biosynthetic process from serine"/>
    <property type="evidence" value="ECO:0007669"/>
    <property type="project" value="InterPro"/>
</dbReference>
<evidence type="ECO:0000256" key="1">
    <source>
        <dbReference type="ARBA" id="ARBA00001933"/>
    </source>
</evidence>
<dbReference type="InterPro" id="IPR001926">
    <property type="entry name" value="TrpB-like_PALP"/>
</dbReference>
<dbReference type="InterPro" id="IPR000644">
    <property type="entry name" value="CBS_dom"/>
</dbReference>
<organism evidence="6 7">
    <name type="scientific">Flavobacterium endophyticum</name>
    <dbReference type="NCBI Taxonomy" id="1540163"/>
    <lineage>
        <taxon>Bacteria</taxon>
        <taxon>Pseudomonadati</taxon>
        <taxon>Bacteroidota</taxon>
        <taxon>Flavobacteriia</taxon>
        <taxon>Flavobacteriales</taxon>
        <taxon>Flavobacteriaceae</taxon>
        <taxon>Flavobacterium</taxon>
    </lineage>
</organism>
<evidence type="ECO:0000256" key="2">
    <source>
        <dbReference type="ARBA" id="ARBA00007103"/>
    </source>
</evidence>
<keyword evidence="4" id="KW-0129">CBS domain</keyword>
<dbReference type="SUPFAM" id="SSF54631">
    <property type="entry name" value="CBS-domain pair"/>
    <property type="match status" value="1"/>
</dbReference>
<evidence type="ECO:0000313" key="7">
    <source>
        <dbReference type="Proteomes" id="UP000277579"/>
    </source>
</evidence>
<dbReference type="EMBL" id="RBLC01000001">
    <property type="protein sequence ID" value="RKS25689.1"/>
    <property type="molecule type" value="Genomic_DNA"/>
</dbReference>
<dbReference type="InterPro" id="IPR001216">
    <property type="entry name" value="P-phosphate_BS"/>
</dbReference>
<dbReference type="FunFam" id="3.40.50.1100:FF:000003">
    <property type="entry name" value="Cystathionine beta-synthase"/>
    <property type="match status" value="1"/>
</dbReference>
<dbReference type="SUPFAM" id="SSF53686">
    <property type="entry name" value="Tryptophan synthase beta subunit-like PLP-dependent enzymes"/>
    <property type="match status" value="1"/>
</dbReference>
<dbReference type="InterPro" id="IPR046342">
    <property type="entry name" value="CBS_dom_sf"/>
</dbReference>
<gene>
    <name evidence="6" type="ORF">CLV94_0731</name>
</gene>
<dbReference type="Pfam" id="PF00571">
    <property type="entry name" value="CBS"/>
    <property type="match status" value="2"/>
</dbReference>
<dbReference type="CDD" id="cd01561">
    <property type="entry name" value="CBS_like"/>
    <property type="match status" value="1"/>
</dbReference>
<dbReference type="Pfam" id="PF00291">
    <property type="entry name" value="PALP"/>
    <property type="match status" value="1"/>
</dbReference>
<dbReference type="Proteomes" id="UP000277579">
    <property type="component" value="Unassembled WGS sequence"/>
</dbReference>
<comment type="caution">
    <text evidence="6">The sequence shown here is derived from an EMBL/GenBank/DDBJ whole genome shotgun (WGS) entry which is preliminary data.</text>
</comment>
<dbReference type="PANTHER" id="PTHR10314">
    <property type="entry name" value="CYSTATHIONINE BETA-SYNTHASE"/>
    <property type="match status" value="1"/>
</dbReference>
<dbReference type="AlphaFoldDB" id="A0A495MMT1"/>
<sequence>MKYANNILETIGNTPLVKLNKVTKEVDALVLAKVETFNPGNSVKDRMAVKMIEDAEADGRLKPGGTIIEGTSGNTGMGLALGAIVKGYKLICVISDKQSKEKMDILRAVGARVVVCPTDVEPTDPRSYYSVSKRLAEETPNSWYVNQYDNPSNSLAHYEQTGPEIWEQTEGKITHFVVGVGTGGTISGVAKFLKEKNPNIKIWGVDTYGSVFKKYHETGIFDENEIYSYITEGIGEDILPKNVDFSLIDGFTKVTDKDAAVYTRKIALEEGIFVGNSAGSAIKGLLQLKEHFKPEDVVVVLFHDSGSRYVGKMFNDDWMRERGFLDEEITKAEDVIKDHIDKPLVVVRTEELVSHAIERMRKYKISQIPVIDINGFVGSVDETDLFQSYVSDKNVAEKPIKEVMGKPYPIVKTGTSIEEVSKLFSKDNQAVLVDLGNGKHHIITKYDIIGSIK</sequence>
<dbReference type="PROSITE" id="PS51371">
    <property type="entry name" value="CBS"/>
    <property type="match status" value="1"/>
</dbReference>
<evidence type="ECO:0000256" key="4">
    <source>
        <dbReference type="PROSITE-ProRule" id="PRU00703"/>
    </source>
</evidence>
<dbReference type="RefSeq" id="WP_121375069.1">
    <property type="nucleotide sequence ID" value="NZ_RBLC01000001.1"/>
</dbReference>
<name>A0A495MMT1_9FLAO</name>
<dbReference type="InterPro" id="IPR036052">
    <property type="entry name" value="TrpB-like_PALP_sf"/>
</dbReference>